<sequence length="78" mass="7838">GRHRCDRAAHGGVRGPAGAQRHHRSRELLPPRPAGDADRPAPGAARAPGPAAPARPAGLPRPAAPSVRAAVARVTGAL</sequence>
<dbReference type="AlphaFoldDB" id="A0A6J4KS72"/>
<proteinExistence type="predicted"/>
<feature type="compositionally biased region" description="Low complexity" evidence="1">
    <location>
        <begin position="40"/>
        <end position="65"/>
    </location>
</feature>
<organism evidence="2">
    <name type="scientific">uncultured Frankineae bacterium</name>
    <dbReference type="NCBI Taxonomy" id="437475"/>
    <lineage>
        <taxon>Bacteria</taxon>
        <taxon>Bacillati</taxon>
        <taxon>Actinomycetota</taxon>
        <taxon>Actinomycetes</taxon>
        <taxon>Frankiales</taxon>
        <taxon>environmental samples</taxon>
    </lineage>
</organism>
<feature type="non-terminal residue" evidence="2">
    <location>
        <position position="1"/>
    </location>
</feature>
<feature type="non-terminal residue" evidence="2">
    <location>
        <position position="78"/>
    </location>
</feature>
<gene>
    <name evidence="2" type="ORF">AVDCRST_MAG16-367</name>
</gene>
<reference evidence="2" key="1">
    <citation type="submission" date="2020-02" db="EMBL/GenBank/DDBJ databases">
        <authorList>
            <person name="Meier V. D."/>
        </authorList>
    </citation>
    <scope>NUCLEOTIDE SEQUENCE</scope>
    <source>
        <strain evidence="2">AVDCRST_MAG16</strain>
    </source>
</reference>
<feature type="region of interest" description="Disordered" evidence="1">
    <location>
        <begin position="1"/>
        <end position="65"/>
    </location>
</feature>
<dbReference type="EMBL" id="CADCUE010000030">
    <property type="protein sequence ID" value="CAA9314037.1"/>
    <property type="molecule type" value="Genomic_DNA"/>
</dbReference>
<protein>
    <submittedName>
        <fullName evidence="2">Uncharacterized protein</fullName>
    </submittedName>
</protein>
<evidence type="ECO:0000313" key="2">
    <source>
        <dbReference type="EMBL" id="CAA9314037.1"/>
    </source>
</evidence>
<name>A0A6J4KS72_9ACTN</name>
<accession>A0A6J4KS72</accession>
<evidence type="ECO:0000256" key="1">
    <source>
        <dbReference type="SAM" id="MobiDB-lite"/>
    </source>
</evidence>